<dbReference type="GO" id="GO:0045732">
    <property type="term" value="P:positive regulation of protein catabolic process"/>
    <property type="evidence" value="ECO:0007669"/>
    <property type="project" value="TreeGrafter"/>
</dbReference>
<evidence type="ECO:0000313" key="8">
    <source>
        <dbReference type="Proteomes" id="UP000052978"/>
    </source>
</evidence>
<dbReference type="PANTHER" id="PTHR10279:SF8">
    <property type="entry name" value="ORNITHINE DECARBOXYLASE ANTIZYME 1"/>
    <property type="match status" value="1"/>
</dbReference>
<dbReference type="EMBL" id="KE162237">
    <property type="protein sequence ID" value="EPQ07538.1"/>
    <property type="molecule type" value="Genomic_DNA"/>
</dbReference>
<comment type="similarity">
    <text evidence="1">Belongs to the ODC antizyme family.</text>
</comment>
<dbReference type="AlphaFoldDB" id="S7PBJ6"/>
<keyword evidence="8" id="KW-1185">Reference proteome</keyword>
<dbReference type="InterPro" id="IPR038581">
    <property type="entry name" value="ODC_AZ_sf"/>
</dbReference>
<dbReference type="InterPro" id="IPR016181">
    <property type="entry name" value="Acyl_CoA_acyltransferase"/>
</dbReference>
<dbReference type="GO" id="GO:0005737">
    <property type="term" value="C:cytoplasm"/>
    <property type="evidence" value="ECO:0007669"/>
    <property type="project" value="TreeGrafter"/>
</dbReference>
<dbReference type="GO" id="GO:0005634">
    <property type="term" value="C:nucleus"/>
    <property type="evidence" value="ECO:0007669"/>
    <property type="project" value="TreeGrafter"/>
</dbReference>
<evidence type="ECO:0000256" key="2">
    <source>
        <dbReference type="ARBA" id="ARBA00013905"/>
    </source>
</evidence>
<proteinExistence type="inferred from homology"/>
<evidence type="ECO:0000256" key="6">
    <source>
        <dbReference type="ARBA" id="ARBA00046773"/>
    </source>
</evidence>
<dbReference type="SUPFAM" id="SSF55729">
    <property type="entry name" value="Acyl-CoA N-acyltransferases (Nat)"/>
    <property type="match status" value="1"/>
</dbReference>
<evidence type="ECO:0000256" key="5">
    <source>
        <dbReference type="ARBA" id="ARBA00046121"/>
    </source>
</evidence>
<organism evidence="7 8">
    <name type="scientific">Myotis brandtii</name>
    <name type="common">Brandt's bat</name>
    <dbReference type="NCBI Taxonomy" id="109478"/>
    <lineage>
        <taxon>Eukaryota</taxon>
        <taxon>Metazoa</taxon>
        <taxon>Chordata</taxon>
        <taxon>Craniata</taxon>
        <taxon>Vertebrata</taxon>
        <taxon>Euteleostomi</taxon>
        <taxon>Mammalia</taxon>
        <taxon>Eutheria</taxon>
        <taxon>Laurasiatheria</taxon>
        <taxon>Chiroptera</taxon>
        <taxon>Yangochiroptera</taxon>
        <taxon>Vespertilionidae</taxon>
        <taxon>Myotis</taxon>
    </lineage>
</organism>
<evidence type="ECO:0000256" key="3">
    <source>
        <dbReference type="ARBA" id="ARBA00022758"/>
    </source>
</evidence>
<dbReference type="GO" id="GO:0075523">
    <property type="term" value="P:viral translational frameshifting"/>
    <property type="evidence" value="ECO:0007669"/>
    <property type="project" value="UniProtKB-KW"/>
</dbReference>
<evidence type="ECO:0000256" key="1">
    <source>
        <dbReference type="ARBA" id="ARBA00008796"/>
    </source>
</evidence>
<protein>
    <recommendedName>
        <fullName evidence="2">Ornithine decarboxylase antizyme 1</fullName>
    </recommendedName>
</protein>
<dbReference type="Proteomes" id="UP000052978">
    <property type="component" value="Unassembled WGS sequence"/>
</dbReference>
<reference evidence="7 8" key="1">
    <citation type="journal article" date="2013" name="Nat. Commun.">
        <title>Genome analysis reveals insights into physiology and longevity of the Brandt's bat Myotis brandtii.</title>
        <authorList>
            <person name="Seim I."/>
            <person name="Fang X."/>
            <person name="Xiong Z."/>
            <person name="Lobanov A.V."/>
            <person name="Huang Z."/>
            <person name="Ma S."/>
            <person name="Feng Y."/>
            <person name="Turanov A.A."/>
            <person name="Zhu Y."/>
            <person name="Lenz T.L."/>
            <person name="Gerashchenko M.V."/>
            <person name="Fan D."/>
            <person name="Hee Yim S."/>
            <person name="Yao X."/>
            <person name="Jordan D."/>
            <person name="Xiong Y."/>
            <person name="Ma Y."/>
            <person name="Lyapunov A.N."/>
            <person name="Chen G."/>
            <person name="Kulakova O.I."/>
            <person name="Sun Y."/>
            <person name="Lee S.G."/>
            <person name="Bronson R.T."/>
            <person name="Moskalev A.A."/>
            <person name="Sunyaev S.R."/>
            <person name="Zhang G."/>
            <person name="Krogh A."/>
            <person name="Wang J."/>
            <person name="Gladyshev V.N."/>
        </authorList>
    </citation>
    <scope>NUCLEOTIDE SEQUENCE [LARGE SCALE GENOMIC DNA]</scope>
</reference>
<name>S7PBJ6_MYOBR</name>
<comment type="function">
    <text evidence="5">Ornithine decarboxylase (ODC) antizyme protein that negatively regulates ODC activity and intracellular polyamine biosynthesis and uptake in response to increased intracellular polyamine levels. Binds to ODC monomers, inhibiting the assembly of the functional ODC homodimer, and targets the monomers for ubiquitin-independent proteolytic destruction by the 26S proteasome. Triggers ODC degradation by inducing the exposure of a cryptic proteasome-interacting surface of ODC. Stabilizes AZIN2 by interfering with its ubiquitination. Also inhibits cellular uptake of polyamines by inactivating the polyamine uptake transporter. SMAD1/OAZ1/PSMB4 complex mediates the degradation of the CREBBP/EP300 repressor SNIP1. Involved in the translocation of AZIN2 from ER-Golgi intermediate compartment (ERGIC) to the cytosol.</text>
</comment>
<accession>S7PBJ6</accession>
<evidence type="ECO:0000256" key="4">
    <source>
        <dbReference type="ARBA" id="ARBA00023115"/>
    </source>
</evidence>
<dbReference type="PANTHER" id="PTHR10279">
    <property type="entry name" value="ORNITHINE DECARBOXYLASE ANTIZYME"/>
    <property type="match status" value="1"/>
</dbReference>
<gene>
    <name evidence="7" type="ORF">D623_10029514</name>
</gene>
<keyword evidence="3" id="KW-0688">Ribosomal frameshifting</keyword>
<dbReference type="Gene3D" id="3.40.630.60">
    <property type="match status" value="1"/>
</dbReference>
<dbReference type="InterPro" id="IPR002993">
    <property type="entry name" value="ODC_AZ"/>
</dbReference>
<evidence type="ECO:0000313" key="7">
    <source>
        <dbReference type="EMBL" id="EPQ07538.1"/>
    </source>
</evidence>
<dbReference type="Pfam" id="PF02100">
    <property type="entry name" value="ODC_AZ"/>
    <property type="match status" value="1"/>
</dbReference>
<sequence length="179" mass="20433">MVKSSLQRIFNSPCLAREKIENKPSATIHASRTLPLIKPMSFLESSRVSLDRLNVAEELMSNNKKRILNIQTRFTDAKHGNWRAVLSCRCLYLEIPGSALSEGSKDSFPVLEFTEEQLHADHVVFFFHKNRDDRAALLRNFSFMGFEICRYDNKVIQGLVEDGGGESHTYTWSDHSCGH</sequence>
<dbReference type="GO" id="GO:0008073">
    <property type="term" value="F:ornithine decarboxylase inhibitor activity"/>
    <property type="evidence" value="ECO:0007669"/>
    <property type="project" value="InterPro"/>
</dbReference>
<comment type="subunit">
    <text evidence="6">Interacts with ODC1 and thereby sterically blocks ODC homodimerization. Forms a ternary complex with PSMB4 and OAZ1 before PSMB4 is incorporated into the 20S proteasome. Interacts with AZIN2; this interaction disrupts the interaction between the antizyme and ODC1. Interacts with FAM171A1.</text>
</comment>
<keyword evidence="4" id="KW-0620">Polyamine biosynthesis</keyword>
<dbReference type="GO" id="GO:0006596">
    <property type="term" value="P:polyamine biosynthetic process"/>
    <property type="evidence" value="ECO:0007669"/>
    <property type="project" value="UniProtKB-KW"/>
</dbReference>